<organism evidence="1 2">
    <name type="scientific">Caerostris extrusa</name>
    <name type="common">Bark spider</name>
    <name type="synonym">Caerostris bankana</name>
    <dbReference type="NCBI Taxonomy" id="172846"/>
    <lineage>
        <taxon>Eukaryota</taxon>
        <taxon>Metazoa</taxon>
        <taxon>Ecdysozoa</taxon>
        <taxon>Arthropoda</taxon>
        <taxon>Chelicerata</taxon>
        <taxon>Arachnida</taxon>
        <taxon>Araneae</taxon>
        <taxon>Araneomorphae</taxon>
        <taxon>Entelegynae</taxon>
        <taxon>Araneoidea</taxon>
        <taxon>Araneidae</taxon>
        <taxon>Caerostris</taxon>
    </lineage>
</organism>
<accession>A0AAV4V4K6</accession>
<keyword evidence="2" id="KW-1185">Reference proteome</keyword>
<proteinExistence type="predicted"/>
<comment type="caution">
    <text evidence="1">The sequence shown here is derived from an EMBL/GenBank/DDBJ whole genome shotgun (WGS) entry which is preliminary data.</text>
</comment>
<reference evidence="1 2" key="1">
    <citation type="submission" date="2021-06" db="EMBL/GenBank/DDBJ databases">
        <title>Caerostris extrusa draft genome.</title>
        <authorList>
            <person name="Kono N."/>
            <person name="Arakawa K."/>
        </authorList>
    </citation>
    <scope>NUCLEOTIDE SEQUENCE [LARGE SCALE GENOMIC DNA]</scope>
</reference>
<protein>
    <recommendedName>
        <fullName evidence="3">Maturase K</fullName>
    </recommendedName>
</protein>
<evidence type="ECO:0008006" key="3">
    <source>
        <dbReference type="Google" id="ProtNLM"/>
    </source>
</evidence>
<sequence length="124" mass="14416">MIYVADTWQKHIAFQSISMVDIGLLFRKPYLLSIRKTKMQTTFLQISNALSSIFNRPLFLFHPLHPDVECDEDIQNISLSVLSLQQLRSTESSPPRTLAFIFNTLSKRRPLSSTEHTFLRDVFE</sequence>
<dbReference type="Proteomes" id="UP001054945">
    <property type="component" value="Unassembled WGS sequence"/>
</dbReference>
<dbReference type="EMBL" id="BPLR01013887">
    <property type="protein sequence ID" value="GIY64485.1"/>
    <property type="molecule type" value="Genomic_DNA"/>
</dbReference>
<gene>
    <name evidence="1" type="ORF">CEXT_403421</name>
</gene>
<evidence type="ECO:0000313" key="1">
    <source>
        <dbReference type="EMBL" id="GIY64485.1"/>
    </source>
</evidence>
<evidence type="ECO:0000313" key="2">
    <source>
        <dbReference type="Proteomes" id="UP001054945"/>
    </source>
</evidence>
<name>A0AAV4V4K6_CAEEX</name>
<dbReference type="AlphaFoldDB" id="A0AAV4V4K6"/>